<protein>
    <submittedName>
        <fullName evidence="1">Uncharacterized protein</fullName>
    </submittedName>
</protein>
<comment type="caution">
    <text evidence="1">The sequence shown here is derived from an EMBL/GenBank/DDBJ whole genome shotgun (WGS) entry which is preliminary data.</text>
</comment>
<evidence type="ECO:0000313" key="2">
    <source>
        <dbReference type="Proteomes" id="UP000475532"/>
    </source>
</evidence>
<dbReference type="AlphaFoldDB" id="A0A6L9QHG3"/>
<gene>
    <name evidence="1" type="ORF">G3I70_16735</name>
</gene>
<organism evidence="1 2">
    <name type="scientific">Actinomadura bangladeshensis</name>
    <dbReference type="NCBI Taxonomy" id="453573"/>
    <lineage>
        <taxon>Bacteria</taxon>
        <taxon>Bacillati</taxon>
        <taxon>Actinomycetota</taxon>
        <taxon>Actinomycetes</taxon>
        <taxon>Streptosporangiales</taxon>
        <taxon>Thermomonosporaceae</taxon>
        <taxon>Actinomadura</taxon>
    </lineage>
</organism>
<reference evidence="1 2" key="1">
    <citation type="submission" date="2020-01" db="EMBL/GenBank/DDBJ databases">
        <title>Insect and environment-associated Actinomycetes.</title>
        <authorList>
            <person name="Currrie C."/>
            <person name="Chevrette M."/>
            <person name="Carlson C."/>
            <person name="Stubbendieck R."/>
            <person name="Wendt-Pienkowski E."/>
        </authorList>
    </citation>
    <scope>NUCLEOTIDE SEQUENCE [LARGE SCALE GENOMIC DNA]</scope>
    <source>
        <strain evidence="1 2">SID10258</strain>
    </source>
</reference>
<dbReference type="EMBL" id="JAAGLI010000405">
    <property type="protein sequence ID" value="NEA24123.1"/>
    <property type="molecule type" value="Genomic_DNA"/>
</dbReference>
<name>A0A6L9QHG3_9ACTN</name>
<dbReference type="Proteomes" id="UP000475532">
    <property type="component" value="Unassembled WGS sequence"/>
</dbReference>
<proteinExistence type="predicted"/>
<feature type="non-terminal residue" evidence="1">
    <location>
        <position position="54"/>
    </location>
</feature>
<sequence>MDTPTLLAHLEHHGTALTLPRGAAPHWDDADLHRAAHAADPEGYALLGLAPAAA</sequence>
<evidence type="ECO:0000313" key="1">
    <source>
        <dbReference type="EMBL" id="NEA24123.1"/>
    </source>
</evidence>
<accession>A0A6L9QHG3</accession>